<dbReference type="Proteomes" id="UP000294847">
    <property type="component" value="Chromosome 6"/>
</dbReference>
<reference evidence="1 2" key="1">
    <citation type="journal article" date="2019" name="Mol. Biol. Evol.">
        <title>Blast fungal genomes show frequent chromosomal changes, gene gains and losses, and effector gene turnover.</title>
        <authorList>
            <person name="Gomez Luciano L.B."/>
            <person name="Jason Tsai I."/>
            <person name="Chuma I."/>
            <person name="Tosa Y."/>
            <person name="Chen Y.H."/>
            <person name="Li J.Y."/>
            <person name="Li M.Y."/>
            <person name="Jade Lu M.Y."/>
            <person name="Nakayashiki H."/>
            <person name="Li W.H."/>
        </authorList>
    </citation>
    <scope>NUCLEOTIDE SEQUENCE [LARGE SCALE GENOMIC DNA]</scope>
    <source>
        <strain evidence="1">MZ5-1-6</strain>
    </source>
</reference>
<evidence type="ECO:0000313" key="2">
    <source>
        <dbReference type="Proteomes" id="UP000294847"/>
    </source>
</evidence>
<evidence type="ECO:0000313" key="1">
    <source>
        <dbReference type="EMBL" id="QBZ64697.1"/>
    </source>
</evidence>
<protein>
    <submittedName>
        <fullName evidence="1">Uncharacterized protein</fullName>
    </submittedName>
</protein>
<sequence>MGPGSLSRQAMRRHCVKPLNINQGIEVPLEALEHQHRLPVLPAASKRRAGWVHELTTYSTAYSGLSA</sequence>
<dbReference type="AlphaFoldDB" id="A0A4P7NQR3"/>
<accession>A0A4P7NQR3</accession>
<organism evidence="1 2">
    <name type="scientific">Pyricularia oryzae</name>
    <name type="common">Rice blast fungus</name>
    <name type="synonym">Magnaporthe oryzae</name>
    <dbReference type="NCBI Taxonomy" id="318829"/>
    <lineage>
        <taxon>Eukaryota</taxon>
        <taxon>Fungi</taxon>
        <taxon>Dikarya</taxon>
        <taxon>Ascomycota</taxon>
        <taxon>Pezizomycotina</taxon>
        <taxon>Sordariomycetes</taxon>
        <taxon>Sordariomycetidae</taxon>
        <taxon>Magnaporthales</taxon>
        <taxon>Pyriculariaceae</taxon>
        <taxon>Pyricularia</taxon>
    </lineage>
</organism>
<proteinExistence type="predicted"/>
<name>A0A4P7NQR3_PYROR</name>
<gene>
    <name evidence="1" type="ORF">PoMZ_06396</name>
</gene>
<dbReference type="EMBL" id="CP034209">
    <property type="protein sequence ID" value="QBZ64697.1"/>
    <property type="molecule type" value="Genomic_DNA"/>
</dbReference>